<dbReference type="Proteomes" id="UP001237780">
    <property type="component" value="Unassembled WGS sequence"/>
</dbReference>
<evidence type="ECO:0000313" key="2">
    <source>
        <dbReference type="Proteomes" id="UP001237780"/>
    </source>
</evidence>
<name>A0ABU0S6M1_9HYPH</name>
<keyword evidence="2" id="KW-1185">Reference proteome</keyword>
<evidence type="ECO:0000313" key="1">
    <source>
        <dbReference type="EMBL" id="MDQ0996156.1"/>
    </source>
</evidence>
<accession>A0ABU0S6M1</accession>
<reference evidence="1 2" key="1">
    <citation type="submission" date="2023-07" db="EMBL/GenBank/DDBJ databases">
        <title>Comparative genomics of wheat-associated soil bacteria to identify genetic determinants of phenazine resistance.</title>
        <authorList>
            <person name="Mouncey N."/>
        </authorList>
    </citation>
    <scope>NUCLEOTIDE SEQUENCE [LARGE SCALE GENOMIC DNA]</scope>
    <source>
        <strain evidence="1 2">W4I11</strain>
    </source>
</reference>
<proteinExistence type="predicted"/>
<comment type="caution">
    <text evidence="1">The sequence shown here is derived from an EMBL/GenBank/DDBJ whole genome shotgun (WGS) entry which is preliminary data.</text>
</comment>
<dbReference type="EMBL" id="JAUSZT010000002">
    <property type="protein sequence ID" value="MDQ0996156.1"/>
    <property type="molecule type" value="Genomic_DNA"/>
</dbReference>
<gene>
    <name evidence="1" type="ORF">QFZ34_001333</name>
</gene>
<sequence>MSNFRIRQAATCLCHQLRSYRAYEYSISHRGSPLGGTVGPQSNTGCILRQPLIGWNWNPGQLISGIGRQCSLTALAPAAHKANPTFSEVEPDPNYDGIQLTSGCPERQLCEICGACGIKFAAWQRLSVSRGYLYRRSRTATIYRQAGDVGQGQDAQGVPDLLEIGYTISAAS</sequence>
<protein>
    <submittedName>
        <fullName evidence="1">Uncharacterized protein</fullName>
    </submittedName>
</protein>
<organism evidence="1 2">
    <name type="scientific">Phyllobacterium ifriqiyense</name>
    <dbReference type="NCBI Taxonomy" id="314238"/>
    <lineage>
        <taxon>Bacteria</taxon>
        <taxon>Pseudomonadati</taxon>
        <taxon>Pseudomonadota</taxon>
        <taxon>Alphaproteobacteria</taxon>
        <taxon>Hyphomicrobiales</taxon>
        <taxon>Phyllobacteriaceae</taxon>
        <taxon>Phyllobacterium</taxon>
    </lineage>
</organism>